<sequence>MFVSTYLRQAKVYSLESFHVVFEISSVAESLSCVEIYYGYAAVLRGRNVVEVHRWKEQTLAARIVIEDACVCSIRLCAEGKLVVATTDWSLLIFDVEKAELRQK</sequence>
<dbReference type="SUPFAM" id="SSF50978">
    <property type="entry name" value="WD40 repeat-like"/>
    <property type="match status" value="1"/>
</dbReference>
<feature type="non-terminal residue" evidence="1">
    <location>
        <position position="104"/>
    </location>
</feature>
<protein>
    <submittedName>
        <fullName evidence="1">Uncharacterized protein</fullName>
    </submittedName>
</protein>
<gene>
    <name evidence="1" type="ORF">H4R26_000965</name>
</gene>
<name>A0A9W8ELL8_9FUNG</name>
<dbReference type="OrthoDB" id="265044at2759"/>
<dbReference type="AlphaFoldDB" id="A0A9W8ELL8"/>
<accession>A0A9W8ELL8</accession>
<keyword evidence="2" id="KW-1185">Reference proteome</keyword>
<evidence type="ECO:0000313" key="2">
    <source>
        <dbReference type="Proteomes" id="UP001150907"/>
    </source>
</evidence>
<dbReference type="InterPro" id="IPR036322">
    <property type="entry name" value="WD40_repeat_dom_sf"/>
</dbReference>
<dbReference type="EMBL" id="JANBQF010000035">
    <property type="protein sequence ID" value="KAJ2007146.1"/>
    <property type="molecule type" value="Genomic_DNA"/>
</dbReference>
<evidence type="ECO:0000313" key="1">
    <source>
        <dbReference type="EMBL" id="KAJ2007146.1"/>
    </source>
</evidence>
<proteinExistence type="predicted"/>
<organism evidence="1 2">
    <name type="scientific">Coemansia thaxteri</name>
    <dbReference type="NCBI Taxonomy" id="2663907"/>
    <lineage>
        <taxon>Eukaryota</taxon>
        <taxon>Fungi</taxon>
        <taxon>Fungi incertae sedis</taxon>
        <taxon>Zoopagomycota</taxon>
        <taxon>Kickxellomycotina</taxon>
        <taxon>Kickxellomycetes</taxon>
        <taxon>Kickxellales</taxon>
        <taxon>Kickxellaceae</taxon>
        <taxon>Coemansia</taxon>
    </lineage>
</organism>
<comment type="caution">
    <text evidence="1">The sequence shown here is derived from an EMBL/GenBank/DDBJ whole genome shotgun (WGS) entry which is preliminary data.</text>
</comment>
<dbReference type="Proteomes" id="UP001150907">
    <property type="component" value="Unassembled WGS sequence"/>
</dbReference>
<reference evidence="1" key="1">
    <citation type="submission" date="2022-07" db="EMBL/GenBank/DDBJ databases">
        <title>Phylogenomic reconstructions and comparative analyses of Kickxellomycotina fungi.</title>
        <authorList>
            <person name="Reynolds N.K."/>
            <person name="Stajich J.E."/>
            <person name="Barry K."/>
            <person name="Grigoriev I.V."/>
            <person name="Crous P."/>
            <person name="Smith M.E."/>
        </authorList>
    </citation>
    <scope>NUCLEOTIDE SEQUENCE</scope>
    <source>
        <strain evidence="1">IMI 214461</strain>
    </source>
</reference>